<evidence type="ECO:0000256" key="1">
    <source>
        <dbReference type="ARBA" id="ARBA00004141"/>
    </source>
</evidence>
<keyword evidence="4 6" id="KW-1133">Transmembrane helix</keyword>
<dbReference type="InterPro" id="IPR005829">
    <property type="entry name" value="Sugar_transporter_CS"/>
</dbReference>
<dbReference type="SUPFAM" id="SSF103473">
    <property type="entry name" value="MFS general substrate transporter"/>
    <property type="match status" value="1"/>
</dbReference>
<feature type="transmembrane region" description="Helical" evidence="6">
    <location>
        <begin position="206"/>
        <end position="224"/>
    </location>
</feature>
<protein>
    <submittedName>
        <fullName evidence="8">Siderophore iron transporter</fullName>
    </submittedName>
</protein>
<evidence type="ECO:0000313" key="8">
    <source>
        <dbReference type="EMBL" id="KAI1615921.1"/>
    </source>
</evidence>
<keyword evidence="2" id="KW-0813">Transport</keyword>
<keyword evidence="9" id="KW-1185">Reference proteome</keyword>
<evidence type="ECO:0000256" key="6">
    <source>
        <dbReference type="SAM" id="Phobius"/>
    </source>
</evidence>
<evidence type="ECO:0000259" key="7">
    <source>
        <dbReference type="PROSITE" id="PS50850"/>
    </source>
</evidence>
<feature type="transmembrane region" description="Helical" evidence="6">
    <location>
        <begin position="140"/>
        <end position="160"/>
    </location>
</feature>
<evidence type="ECO:0000256" key="3">
    <source>
        <dbReference type="ARBA" id="ARBA00022692"/>
    </source>
</evidence>
<evidence type="ECO:0000256" key="2">
    <source>
        <dbReference type="ARBA" id="ARBA00022448"/>
    </source>
</evidence>
<name>A0AAN6IFU0_9EURO</name>
<dbReference type="InterPro" id="IPR036259">
    <property type="entry name" value="MFS_trans_sf"/>
</dbReference>
<dbReference type="AlphaFoldDB" id="A0AAN6IFU0"/>
<dbReference type="PANTHER" id="PTHR23501">
    <property type="entry name" value="MAJOR FACILITATOR SUPERFAMILY"/>
    <property type="match status" value="1"/>
</dbReference>
<feature type="transmembrane region" description="Helical" evidence="6">
    <location>
        <begin position="115"/>
        <end position="134"/>
    </location>
</feature>
<accession>A0AAN6IFU0</accession>
<feature type="transmembrane region" description="Helical" evidence="6">
    <location>
        <begin position="85"/>
        <end position="103"/>
    </location>
</feature>
<dbReference type="InterPro" id="IPR020846">
    <property type="entry name" value="MFS_dom"/>
</dbReference>
<evidence type="ECO:0000313" key="9">
    <source>
        <dbReference type="Proteomes" id="UP001203852"/>
    </source>
</evidence>
<dbReference type="Pfam" id="PF06609">
    <property type="entry name" value="TRI12"/>
    <property type="match status" value="2"/>
</dbReference>
<feature type="transmembrane region" description="Helical" evidence="6">
    <location>
        <begin position="316"/>
        <end position="332"/>
    </location>
</feature>
<feature type="transmembrane region" description="Helical" evidence="6">
    <location>
        <begin position="352"/>
        <end position="376"/>
    </location>
</feature>
<evidence type="ECO:0000256" key="4">
    <source>
        <dbReference type="ARBA" id="ARBA00022989"/>
    </source>
</evidence>
<keyword evidence="5 6" id="KW-0472">Membrane</keyword>
<feature type="transmembrane region" description="Helical" evidence="6">
    <location>
        <begin position="245"/>
        <end position="264"/>
    </location>
</feature>
<feature type="transmembrane region" description="Helical" evidence="6">
    <location>
        <begin position="474"/>
        <end position="495"/>
    </location>
</feature>
<comment type="caution">
    <text evidence="8">The sequence shown here is derived from an EMBL/GenBank/DDBJ whole genome shotgun (WGS) entry which is preliminary data.</text>
</comment>
<feature type="transmembrane region" description="Helical" evidence="6">
    <location>
        <begin position="276"/>
        <end position="295"/>
    </location>
</feature>
<dbReference type="GO" id="GO:0005886">
    <property type="term" value="C:plasma membrane"/>
    <property type="evidence" value="ECO:0007669"/>
    <property type="project" value="TreeGrafter"/>
</dbReference>
<feature type="transmembrane region" description="Helical" evidence="6">
    <location>
        <begin position="172"/>
        <end position="200"/>
    </location>
</feature>
<feature type="transmembrane region" description="Helical" evidence="6">
    <location>
        <begin position="48"/>
        <end position="73"/>
    </location>
</feature>
<sequence>MGTHQADHVDQIDLVDVANPGNNLAYVETNMDVVALTKKNPYFERNFIGSYLAVCLGALSSYGGFVLLATSLALINADIGPSANITWVALVWTLSLSVGYTLVGRLSDIFGRRWFFIGCSLLATIGCVVGGTAMNVNSLIGANVLIGMAAAGQLSFSYSIGELVPIKHRGFVLAMAFTAASPFSALGSYIGRLFVVYTAAGWRWDYYVAIILNALSILLYLAFYHPPHFQDLHRNRSRMQELADLDYGGMILFVAGLVLFLMGLSWGGSLYPWDSAHVIATIVVGFVVCVCFVLYECYMPLRRPLIPMHLFRNRDYVVLVIVTCVGGMLYYSQNAFTGALAGVTTDQNGASALATLSAIMIGAMESMAITLVTIVISDQSELGTGVGAFGSLRAMSGVVATTIFSAILTNKVTGYTDTIVVPDLLKAGLPASSVVLFLTALEAGDSSTLASVPGVNKTIISVGAAALKLSYSKAFIIVYLVSIACGVLSVIAAWFTPNLEDRIHSHAVVRRLGGTNVVNGSTNQATEDAEV</sequence>
<dbReference type="EMBL" id="MU404351">
    <property type="protein sequence ID" value="KAI1615921.1"/>
    <property type="molecule type" value="Genomic_DNA"/>
</dbReference>
<dbReference type="Proteomes" id="UP001203852">
    <property type="component" value="Unassembled WGS sequence"/>
</dbReference>
<dbReference type="PROSITE" id="PS00216">
    <property type="entry name" value="SUGAR_TRANSPORT_1"/>
    <property type="match status" value="1"/>
</dbReference>
<organism evidence="8 9">
    <name type="scientific">Exophiala viscosa</name>
    <dbReference type="NCBI Taxonomy" id="2486360"/>
    <lineage>
        <taxon>Eukaryota</taxon>
        <taxon>Fungi</taxon>
        <taxon>Dikarya</taxon>
        <taxon>Ascomycota</taxon>
        <taxon>Pezizomycotina</taxon>
        <taxon>Eurotiomycetes</taxon>
        <taxon>Chaetothyriomycetidae</taxon>
        <taxon>Chaetothyriales</taxon>
        <taxon>Herpotrichiellaceae</taxon>
        <taxon>Exophiala</taxon>
    </lineage>
</organism>
<gene>
    <name evidence="8" type="ORF">EDD36DRAFT_483664</name>
</gene>
<comment type="subcellular location">
    <subcellularLocation>
        <location evidence="1">Membrane</location>
        <topology evidence="1">Multi-pass membrane protein</topology>
    </subcellularLocation>
</comment>
<dbReference type="PANTHER" id="PTHR23501:SF109">
    <property type="entry name" value="MAJOR FACILITATOR SUPERFAMILY (MFS) PROFILE DOMAIN-CONTAINING PROTEIN-RELATED"/>
    <property type="match status" value="1"/>
</dbReference>
<feature type="transmembrane region" description="Helical" evidence="6">
    <location>
        <begin position="388"/>
        <end position="408"/>
    </location>
</feature>
<keyword evidence="3 6" id="KW-0812">Transmembrane</keyword>
<dbReference type="Gene3D" id="1.20.1250.20">
    <property type="entry name" value="MFS general substrate transporter like domains"/>
    <property type="match status" value="1"/>
</dbReference>
<feature type="domain" description="Major facilitator superfamily (MFS) profile" evidence="7">
    <location>
        <begin position="50"/>
        <end position="501"/>
    </location>
</feature>
<reference evidence="8" key="1">
    <citation type="journal article" date="2022" name="bioRxiv">
        <title>Deciphering the potential niche of two novel black yeast fungi from a biological soil crust based on their genomes, phenotypes, and melanin regulation.</title>
        <authorList>
            <consortium name="DOE Joint Genome Institute"/>
            <person name="Carr E.C."/>
            <person name="Barton Q."/>
            <person name="Grambo S."/>
            <person name="Sullivan M."/>
            <person name="Renfro C.M."/>
            <person name="Kuo A."/>
            <person name="Pangilinan J."/>
            <person name="Lipzen A."/>
            <person name="Keymanesh K."/>
            <person name="Savage E."/>
            <person name="Barry K."/>
            <person name="Grigoriev I.V."/>
            <person name="Riekhof W.R."/>
            <person name="Harris S.S."/>
        </authorList>
    </citation>
    <scope>NUCLEOTIDE SEQUENCE</scope>
    <source>
        <strain evidence="8">JF 03-4F</strain>
    </source>
</reference>
<evidence type="ECO:0000256" key="5">
    <source>
        <dbReference type="ARBA" id="ARBA00023136"/>
    </source>
</evidence>
<dbReference type="PROSITE" id="PS50850">
    <property type="entry name" value="MFS"/>
    <property type="match status" value="1"/>
</dbReference>
<proteinExistence type="predicted"/>
<dbReference type="InterPro" id="IPR010573">
    <property type="entry name" value="MFS_Str1/Tri12-like"/>
</dbReference>
<dbReference type="GO" id="GO:0022857">
    <property type="term" value="F:transmembrane transporter activity"/>
    <property type="evidence" value="ECO:0007669"/>
    <property type="project" value="InterPro"/>
</dbReference>